<dbReference type="OrthoDB" id="5639505at2"/>
<name>A0A2U2AEX3_9GAMM</name>
<dbReference type="InterPro" id="IPR012337">
    <property type="entry name" value="RNaseH-like_sf"/>
</dbReference>
<dbReference type="InterPro" id="IPR038717">
    <property type="entry name" value="Tc1-like_DDE_dom"/>
</dbReference>
<dbReference type="Proteomes" id="UP000245020">
    <property type="component" value="Unassembled WGS sequence"/>
</dbReference>
<gene>
    <name evidence="2" type="ORF">DC083_04715</name>
</gene>
<dbReference type="SUPFAM" id="SSF53098">
    <property type="entry name" value="Ribonuclease H-like"/>
    <property type="match status" value="1"/>
</dbReference>
<dbReference type="PANTHER" id="PTHR46564">
    <property type="entry name" value="TRANSPOSASE"/>
    <property type="match status" value="1"/>
</dbReference>
<dbReference type="InterPro" id="IPR036397">
    <property type="entry name" value="RNaseH_sf"/>
</dbReference>
<evidence type="ECO:0000259" key="1">
    <source>
        <dbReference type="Pfam" id="PF13358"/>
    </source>
</evidence>
<dbReference type="Pfam" id="PF13358">
    <property type="entry name" value="DDE_3"/>
    <property type="match status" value="1"/>
</dbReference>
<dbReference type="AlphaFoldDB" id="A0A2U2AEX3"/>
<evidence type="ECO:0000313" key="3">
    <source>
        <dbReference type="Proteomes" id="UP000245020"/>
    </source>
</evidence>
<accession>A0A2U2AEX3</accession>
<dbReference type="NCBIfam" id="NF033545">
    <property type="entry name" value="transpos_IS630"/>
    <property type="match status" value="1"/>
</dbReference>
<evidence type="ECO:0000313" key="2">
    <source>
        <dbReference type="EMBL" id="PWD81196.1"/>
    </source>
</evidence>
<comment type="caution">
    <text evidence="2">The sequence shown here is derived from an EMBL/GenBank/DDBJ whole genome shotgun (WGS) entry which is preliminary data.</text>
</comment>
<sequence>MKSPDKRRSFLKRWYKYFSNNRPIVYIDETGFDSTTQRDYGRNKRGSKVFDYQKGTRSIRTSLVAGYLDKKCIAPMLFSGSCNSEVFNTWFEEQLIPELPGNSVVVLDNATFHKSDYLKEISLKHHITLLFLPPYSPDLNPIEKLWANLKRFWRNHSTLNLDQMILQSGFI</sequence>
<organism evidence="2 3">
    <name type="scientific">Ignatzschineria ureiclastica</name>
    <dbReference type="NCBI Taxonomy" id="472582"/>
    <lineage>
        <taxon>Bacteria</taxon>
        <taxon>Pseudomonadati</taxon>
        <taxon>Pseudomonadota</taxon>
        <taxon>Gammaproteobacteria</taxon>
        <taxon>Cardiobacteriales</taxon>
        <taxon>Ignatzschineriaceae</taxon>
        <taxon>Ignatzschineria</taxon>
    </lineage>
</organism>
<dbReference type="Gene3D" id="3.30.420.10">
    <property type="entry name" value="Ribonuclease H-like superfamily/Ribonuclease H"/>
    <property type="match status" value="1"/>
</dbReference>
<dbReference type="RefSeq" id="WP_109189093.1">
    <property type="nucleotide sequence ID" value="NZ_BMYA01000003.1"/>
</dbReference>
<dbReference type="PANTHER" id="PTHR46564:SF1">
    <property type="entry name" value="TRANSPOSASE"/>
    <property type="match status" value="1"/>
</dbReference>
<dbReference type="GO" id="GO:0003676">
    <property type="term" value="F:nucleic acid binding"/>
    <property type="evidence" value="ECO:0007669"/>
    <property type="project" value="InterPro"/>
</dbReference>
<proteinExistence type="predicted"/>
<reference evidence="3" key="1">
    <citation type="submission" date="2018-05" db="EMBL/GenBank/DDBJ databases">
        <title>Ignatzschineria dubaiensis sp. nov., isolated from necrotic foot tissues of dromedaries (Camelus dromedarius) and associated maggots in Dubai, United Arab Emirates.</title>
        <authorList>
            <person name="Tsang C.C."/>
            <person name="Tang J.Y.M."/>
            <person name="Fong J.Y.H."/>
            <person name="Kinne J."/>
            <person name="Lee H.H."/>
            <person name="Joseph M."/>
            <person name="Jose S."/>
            <person name="Schuster R.K."/>
            <person name="Tang Y."/>
            <person name="Sivakumar S."/>
            <person name="Chen J.H.K."/>
            <person name="Teng J.L.L."/>
            <person name="Lau S.K.P."/>
            <person name="Wernery U."/>
            <person name="Woo P.C.Y."/>
        </authorList>
    </citation>
    <scope>NUCLEOTIDE SEQUENCE [LARGE SCALE GENOMIC DNA]</scope>
    <source>
        <strain evidence="3">KCTC 22644</strain>
    </source>
</reference>
<dbReference type="InterPro" id="IPR047655">
    <property type="entry name" value="Transpos_IS630-like"/>
</dbReference>
<dbReference type="EMBL" id="QEWQ01000003">
    <property type="protein sequence ID" value="PWD81196.1"/>
    <property type="molecule type" value="Genomic_DNA"/>
</dbReference>
<feature type="domain" description="Tc1-like transposase DDE" evidence="1">
    <location>
        <begin position="23"/>
        <end position="164"/>
    </location>
</feature>
<keyword evidence="3" id="KW-1185">Reference proteome</keyword>
<protein>
    <submittedName>
        <fullName evidence="2">IS630 family transposase</fullName>
    </submittedName>
</protein>